<evidence type="ECO:0000313" key="1">
    <source>
        <dbReference type="EMBL" id="UVF62266.1"/>
    </source>
</evidence>
<accession>A0A976UAE4</accession>
<keyword evidence="2" id="KW-1185">Reference proteome</keyword>
<name>A0A976UAE4_9CAUD</name>
<evidence type="ECO:0000313" key="2">
    <source>
        <dbReference type="Proteomes" id="UP001156951"/>
    </source>
</evidence>
<dbReference type="EMBL" id="ON649698">
    <property type="protein sequence ID" value="UVF62266.1"/>
    <property type="molecule type" value="Genomic_DNA"/>
</dbReference>
<reference evidence="1 2" key="1">
    <citation type="submission" date="2022-05" db="EMBL/GenBank/DDBJ databases">
        <title>Diverse viruses of marine archaea discovered using metagenomics.</title>
        <authorList>
            <person name="Zhou Y."/>
        </authorList>
    </citation>
    <scope>NUCLEOTIDE SEQUENCE [LARGE SCALE GENOMIC DNA]</scope>
    <source>
        <strain evidence="1">YSH_1032793</strain>
    </source>
</reference>
<organism evidence="1 2">
    <name type="scientific">Nitrososphaeria virus YSH_1032793</name>
    <dbReference type="NCBI Taxonomy" id="3071320"/>
    <lineage>
        <taxon>Viruses</taxon>
        <taxon>Duplodnaviria</taxon>
        <taxon>Heunggongvirae</taxon>
        <taxon>Uroviricota</taxon>
        <taxon>Caudoviricetes</taxon>
        <taxon>Juravirales</taxon>
        <taxon>Yanlukaviridae</taxon>
        <taxon>Sweetvirus</taxon>
        <taxon>Sweetvirus yangshanense</taxon>
    </lineage>
</organism>
<proteinExistence type="predicted"/>
<dbReference type="Proteomes" id="UP001156951">
    <property type="component" value="Segment"/>
</dbReference>
<protein>
    <submittedName>
        <fullName evidence="1">Uncharacterized protein</fullName>
    </submittedName>
</protein>
<sequence length="294" mass="34174">MQTIEELNDFEILSSEIKEYKIITNGKLEPLLLKCAEKLSEHYEDKSVIASKLTKIFPEQRRAIQRILPENYKRVYNKSEDDIPVTPLEEYLELSEENFKTIHEIIKDIKKKISSGKYEGLKEQVQQLITTKKPLPELIEETKILNAELSIIKSKDDIREKIHPFQSLVLRASLFVESLHEVADKIDQSAKWANIGHKERSENIIKKISTHEELSKCIVCDWNSADWFNENIELEKRGLEIKIPDMKEIQNGFKDSKIVQTVAENLGTTPDNISEILTEYFTQTKLKISKKFTN</sequence>